<keyword evidence="2" id="KW-1185">Reference proteome</keyword>
<organism evidence="1 2">
    <name type="scientific">Micromonospora echinofusca</name>
    <dbReference type="NCBI Taxonomy" id="47858"/>
    <lineage>
        <taxon>Bacteria</taxon>
        <taxon>Bacillati</taxon>
        <taxon>Actinomycetota</taxon>
        <taxon>Actinomycetes</taxon>
        <taxon>Micromonosporales</taxon>
        <taxon>Micromonosporaceae</taxon>
        <taxon>Micromonospora</taxon>
    </lineage>
</organism>
<dbReference type="Proteomes" id="UP000198251">
    <property type="component" value="Chromosome I"/>
</dbReference>
<dbReference type="Pfam" id="PF03682">
    <property type="entry name" value="UPF0158"/>
    <property type="match status" value="1"/>
</dbReference>
<evidence type="ECO:0000313" key="1">
    <source>
        <dbReference type="EMBL" id="SCG17087.1"/>
    </source>
</evidence>
<name>A0A1C5GBI9_MICEH</name>
<dbReference type="EMBL" id="LT607733">
    <property type="protein sequence ID" value="SCG17087.1"/>
    <property type="molecule type" value="Genomic_DNA"/>
</dbReference>
<gene>
    <name evidence="1" type="ORF">GA0070610_3391</name>
</gene>
<dbReference type="InterPro" id="IPR005361">
    <property type="entry name" value="UPF0158"/>
</dbReference>
<accession>A0A1C5GBI9</accession>
<evidence type="ECO:0000313" key="2">
    <source>
        <dbReference type="Proteomes" id="UP000198251"/>
    </source>
</evidence>
<reference evidence="1 2" key="1">
    <citation type="submission" date="2016-06" db="EMBL/GenBank/DDBJ databases">
        <authorList>
            <person name="Kjaerup R.B."/>
            <person name="Dalgaard T.S."/>
            <person name="Juul-Madsen H.R."/>
        </authorList>
    </citation>
    <scope>NUCLEOTIDE SEQUENCE [LARGE SCALE GENOMIC DNA]</scope>
    <source>
        <strain evidence="1 2">DSM 43913</strain>
    </source>
</reference>
<sequence>MASVPVLIIDWAGSLAAEREADLPWLPTTTATGVDFMLDVRHLDLEEIATALQDQSAYEYRWLIDPASGEIMMWTADGGIDGKTPVDLDELDLVPIEALPPSVWHRDMVDFAERVSDEQAGRTLLRAVQGRGAFRRFRDELHDEYPHLLTVWHAFHQARATRRAIDWLLDSSLIDDAAASRWRIEHPDPDVP</sequence>
<dbReference type="AlphaFoldDB" id="A0A1C5GBI9"/>
<proteinExistence type="predicted"/>
<protein>
    <submittedName>
        <fullName evidence="1">Uncharacterized protein family (UPF0158)</fullName>
    </submittedName>
</protein>